<reference evidence="2" key="1">
    <citation type="submission" date="2016-11" db="UniProtKB">
        <authorList>
            <consortium name="WormBaseParasite"/>
        </authorList>
    </citation>
    <scope>IDENTIFICATION</scope>
</reference>
<dbReference type="eggNOG" id="ENOG502TFMR">
    <property type="taxonomic scope" value="Eukaryota"/>
</dbReference>
<dbReference type="WBParaSite" id="Csp11.Scaffold629.g11725.t1">
    <property type="protein sequence ID" value="Csp11.Scaffold629.g11725.t1"/>
    <property type="gene ID" value="Csp11.Scaffold629.g11725"/>
</dbReference>
<dbReference type="PANTHER" id="PTHR22921">
    <property type="entry name" value="PROTEIN CBG20088-RELATED"/>
    <property type="match status" value="1"/>
</dbReference>
<dbReference type="Pfam" id="PF06869">
    <property type="entry name" value="DUF1258"/>
    <property type="match status" value="1"/>
</dbReference>
<sequence>MAQLLEIRRKLRSGEEMNHNLTGSYLRKLWESEKKDILHLSLVASLDGVSLSGNTSQKIWPITLLLVDIPTAQMQRASNLAIHGLAEGPVNPSTFFYNTVVPMIYADIEGHTIERGEMKMKFFISTWIGDQPFFRISFGLAALVNPTLKPEARLVIASLMLITNQLYTDAPMPDCFHSHLTGAARWFLEKASPTYMSTKAHELLSHLPSVITKFGNIATLSTFSFEHYYKYCLKGFNPQKTNGFTSAAISRVILHSSVRREIELRSACNPSPSVIRFLKETPSLSVHRTTWKDPIVQLDREHDSDEIHEYELFGTLNLSIGRLKSYYVQKNTKDDVFFASTASGGHVCFRFLAACVKGSSVKVYAQRVRSVCPAFESIRKESYEMAHPANQYSYNVMTKLWRYGGIVDGTLTDERELLETSAIKGVGAYLQNGDSTIYLQVNGACIHH</sequence>
<keyword evidence="1" id="KW-1185">Reference proteome</keyword>
<evidence type="ECO:0000313" key="2">
    <source>
        <dbReference type="WBParaSite" id="Csp11.Scaffold629.g11725.t1"/>
    </source>
</evidence>
<dbReference type="PANTHER" id="PTHR22921:SF27">
    <property type="entry name" value="C2H2-TYPE DOMAIN-CONTAINING PROTEIN-RELATED"/>
    <property type="match status" value="1"/>
</dbReference>
<proteinExistence type="predicted"/>
<dbReference type="AlphaFoldDB" id="A0A1I7TTV4"/>
<protein>
    <submittedName>
        <fullName evidence="2">BTB domain-containing protein</fullName>
    </submittedName>
</protein>
<evidence type="ECO:0000313" key="1">
    <source>
        <dbReference type="Proteomes" id="UP000095282"/>
    </source>
</evidence>
<accession>A0A1I7TTV4</accession>
<dbReference type="STRING" id="1561998.A0A1I7TTV4"/>
<dbReference type="Proteomes" id="UP000095282">
    <property type="component" value="Unplaced"/>
</dbReference>
<name>A0A1I7TTV4_9PELO</name>
<organism evidence="1 2">
    <name type="scientific">Caenorhabditis tropicalis</name>
    <dbReference type="NCBI Taxonomy" id="1561998"/>
    <lineage>
        <taxon>Eukaryota</taxon>
        <taxon>Metazoa</taxon>
        <taxon>Ecdysozoa</taxon>
        <taxon>Nematoda</taxon>
        <taxon>Chromadorea</taxon>
        <taxon>Rhabditida</taxon>
        <taxon>Rhabditina</taxon>
        <taxon>Rhabditomorpha</taxon>
        <taxon>Rhabditoidea</taxon>
        <taxon>Rhabditidae</taxon>
        <taxon>Peloderinae</taxon>
        <taxon>Caenorhabditis</taxon>
    </lineage>
</organism>
<dbReference type="InterPro" id="IPR009667">
    <property type="entry name" value="DUF1258"/>
</dbReference>